<dbReference type="AlphaFoldDB" id="A0A1E3AR99"/>
<evidence type="ECO:0000256" key="1">
    <source>
        <dbReference type="ARBA" id="ARBA00004651"/>
    </source>
</evidence>
<feature type="transmembrane region" description="Helical" evidence="7">
    <location>
        <begin position="41"/>
        <end position="61"/>
    </location>
</feature>
<evidence type="ECO:0008006" key="10">
    <source>
        <dbReference type="Google" id="ProtNLM"/>
    </source>
</evidence>
<feature type="region of interest" description="Disordered" evidence="6">
    <location>
        <begin position="138"/>
        <end position="166"/>
    </location>
</feature>
<organism evidence="8 9">
    <name type="scientific">Eisenbergiella tayi</name>
    <dbReference type="NCBI Taxonomy" id="1432052"/>
    <lineage>
        <taxon>Bacteria</taxon>
        <taxon>Bacillati</taxon>
        <taxon>Bacillota</taxon>
        <taxon>Clostridia</taxon>
        <taxon>Lachnospirales</taxon>
        <taxon>Lachnospiraceae</taxon>
        <taxon>Eisenbergiella</taxon>
    </lineage>
</organism>
<sequence length="166" mass="18575">MMKNLLEKVNETVLELWTGILLWGIVCQLIPVWFLKEKADYSLGLWLGILLAGASAFHMWWALDRGLDRGGAAQGYIRKTAFIRYAVIVVVFAVVMLTRAANPLAVFLGIMGLKAAAYLQPFVHRRLHPDKEGEGEAFVLQDPPEWNGHPDGTDGAENMEKKEVKL</sequence>
<evidence type="ECO:0000313" key="9">
    <source>
        <dbReference type="Proteomes" id="UP000095003"/>
    </source>
</evidence>
<dbReference type="InterPro" id="IPR005598">
    <property type="entry name" value="ATP_synth_I"/>
</dbReference>
<evidence type="ECO:0000313" key="8">
    <source>
        <dbReference type="EMBL" id="ODM11229.1"/>
    </source>
</evidence>
<dbReference type="GO" id="GO:0005886">
    <property type="term" value="C:plasma membrane"/>
    <property type="evidence" value="ECO:0007669"/>
    <property type="project" value="UniProtKB-SubCell"/>
</dbReference>
<keyword evidence="5 7" id="KW-0472">Membrane</keyword>
<comment type="caution">
    <text evidence="8">The sequence shown here is derived from an EMBL/GenBank/DDBJ whole genome shotgun (WGS) entry which is preliminary data.</text>
</comment>
<feature type="transmembrane region" description="Helical" evidence="7">
    <location>
        <begin position="82"/>
        <end position="98"/>
    </location>
</feature>
<comment type="subcellular location">
    <subcellularLocation>
        <location evidence="1">Cell membrane</location>
        <topology evidence="1">Multi-pass membrane protein</topology>
    </subcellularLocation>
</comment>
<evidence type="ECO:0000256" key="5">
    <source>
        <dbReference type="ARBA" id="ARBA00023136"/>
    </source>
</evidence>
<evidence type="ECO:0000256" key="4">
    <source>
        <dbReference type="ARBA" id="ARBA00022989"/>
    </source>
</evidence>
<keyword evidence="4 7" id="KW-1133">Transmembrane helix</keyword>
<reference evidence="8 9" key="1">
    <citation type="submission" date="2016-07" db="EMBL/GenBank/DDBJ databases">
        <title>Characterization of isolates of Eisenbergiella tayi derived from blood cultures, using whole genome sequencing.</title>
        <authorList>
            <person name="Burdz T."/>
            <person name="Wiebe D."/>
            <person name="Huynh C."/>
            <person name="Bernard K."/>
        </authorList>
    </citation>
    <scope>NUCLEOTIDE SEQUENCE [LARGE SCALE GENOMIC DNA]</scope>
    <source>
        <strain evidence="8 9">NML 120489</strain>
    </source>
</reference>
<protein>
    <recommendedName>
        <fullName evidence="10">ATP synthase subunit I</fullName>
    </recommendedName>
</protein>
<feature type="transmembrane region" description="Helical" evidence="7">
    <location>
        <begin position="12"/>
        <end position="35"/>
    </location>
</feature>
<proteinExistence type="predicted"/>
<keyword evidence="3 7" id="KW-0812">Transmembrane</keyword>
<gene>
    <name evidence="8" type="ORF">BEH84_03658</name>
</gene>
<dbReference type="EMBL" id="MCGI01000003">
    <property type="protein sequence ID" value="ODM11229.1"/>
    <property type="molecule type" value="Genomic_DNA"/>
</dbReference>
<accession>A0A1E3AR99</accession>
<evidence type="ECO:0000256" key="2">
    <source>
        <dbReference type="ARBA" id="ARBA00022475"/>
    </source>
</evidence>
<name>A0A1E3AR99_9FIRM</name>
<dbReference type="Proteomes" id="UP000095003">
    <property type="component" value="Unassembled WGS sequence"/>
</dbReference>
<evidence type="ECO:0000256" key="7">
    <source>
        <dbReference type="SAM" id="Phobius"/>
    </source>
</evidence>
<keyword evidence="2" id="KW-1003">Cell membrane</keyword>
<dbReference type="RefSeq" id="WP_069157852.1">
    <property type="nucleotide sequence ID" value="NZ_DBFYTC010000052.1"/>
</dbReference>
<dbReference type="Pfam" id="PF03899">
    <property type="entry name" value="ATP-synt_I"/>
    <property type="match status" value="1"/>
</dbReference>
<evidence type="ECO:0000256" key="3">
    <source>
        <dbReference type="ARBA" id="ARBA00022692"/>
    </source>
</evidence>
<evidence type="ECO:0000256" key="6">
    <source>
        <dbReference type="SAM" id="MobiDB-lite"/>
    </source>
</evidence>